<sequence>MDKNENKEKFDTDVYFKFKKELLNIDKDIKSCYKLKEAIEIVISEEIKGKSQSNIIN</sequence>
<evidence type="ECO:0000313" key="2">
    <source>
        <dbReference type="WBParaSite" id="Minc3s02340g29557"/>
    </source>
</evidence>
<dbReference type="WBParaSite" id="Minc3s02340g29557">
    <property type="protein sequence ID" value="Minc3s02340g29557"/>
    <property type="gene ID" value="Minc3s02340g29557"/>
</dbReference>
<reference evidence="2" key="1">
    <citation type="submission" date="2022-11" db="UniProtKB">
        <authorList>
            <consortium name="WormBaseParasite"/>
        </authorList>
    </citation>
    <scope>IDENTIFICATION</scope>
</reference>
<accession>A0A914MPH0</accession>
<evidence type="ECO:0000313" key="1">
    <source>
        <dbReference type="Proteomes" id="UP000887563"/>
    </source>
</evidence>
<proteinExistence type="predicted"/>
<keyword evidence="1" id="KW-1185">Reference proteome</keyword>
<protein>
    <submittedName>
        <fullName evidence="2">Uncharacterized protein</fullName>
    </submittedName>
</protein>
<dbReference type="AlphaFoldDB" id="A0A914MPH0"/>
<dbReference type="Proteomes" id="UP000887563">
    <property type="component" value="Unplaced"/>
</dbReference>
<name>A0A914MPH0_MELIC</name>
<organism evidence="1 2">
    <name type="scientific">Meloidogyne incognita</name>
    <name type="common">Southern root-knot nematode worm</name>
    <name type="synonym">Oxyuris incognita</name>
    <dbReference type="NCBI Taxonomy" id="6306"/>
    <lineage>
        <taxon>Eukaryota</taxon>
        <taxon>Metazoa</taxon>
        <taxon>Ecdysozoa</taxon>
        <taxon>Nematoda</taxon>
        <taxon>Chromadorea</taxon>
        <taxon>Rhabditida</taxon>
        <taxon>Tylenchina</taxon>
        <taxon>Tylenchomorpha</taxon>
        <taxon>Tylenchoidea</taxon>
        <taxon>Meloidogynidae</taxon>
        <taxon>Meloidogyninae</taxon>
        <taxon>Meloidogyne</taxon>
        <taxon>Meloidogyne incognita group</taxon>
    </lineage>
</organism>